<protein>
    <submittedName>
        <fullName evidence="1">Uncharacterized protein</fullName>
    </submittedName>
</protein>
<proteinExistence type="predicted"/>
<dbReference type="AlphaFoldDB" id="X0S853"/>
<comment type="caution">
    <text evidence="1">The sequence shown here is derived from an EMBL/GenBank/DDBJ whole genome shotgun (WGS) entry which is preliminary data.</text>
</comment>
<organism evidence="1">
    <name type="scientific">marine sediment metagenome</name>
    <dbReference type="NCBI Taxonomy" id="412755"/>
    <lineage>
        <taxon>unclassified sequences</taxon>
        <taxon>metagenomes</taxon>
        <taxon>ecological metagenomes</taxon>
    </lineage>
</organism>
<sequence>MDCPYQKGFFQNGKSGLTARLKVRSFNHIFYKVKNIVVDVGSEEEEDLRKV</sequence>
<gene>
    <name evidence="1" type="ORF">S01H1_15906</name>
</gene>
<reference evidence="1" key="1">
    <citation type="journal article" date="2014" name="Front. Microbiol.">
        <title>High frequency of phylogenetically diverse reductive dehalogenase-homologous genes in deep subseafloor sedimentary metagenomes.</title>
        <authorList>
            <person name="Kawai M."/>
            <person name="Futagami T."/>
            <person name="Toyoda A."/>
            <person name="Takaki Y."/>
            <person name="Nishi S."/>
            <person name="Hori S."/>
            <person name="Arai W."/>
            <person name="Tsubouchi T."/>
            <person name="Morono Y."/>
            <person name="Uchiyama I."/>
            <person name="Ito T."/>
            <person name="Fujiyama A."/>
            <person name="Inagaki F."/>
            <person name="Takami H."/>
        </authorList>
    </citation>
    <scope>NUCLEOTIDE SEQUENCE</scope>
    <source>
        <strain evidence="1">Expedition CK06-06</strain>
    </source>
</reference>
<dbReference type="EMBL" id="BARS01008330">
    <property type="protein sequence ID" value="GAF77223.1"/>
    <property type="molecule type" value="Genomic_DNA"/>
</dbReference>
<evidence type="ECO:0000313" key="1">
    <source>
        <dbReference type="EMBL" id="GAF77223.1"/>
    </source>
</evidence>
<name>X0S853_9ZZZZ</name>
<accession>X0S853</accession>